<evidence type="ECO:0000313" key="2">
    <source>
        <dbReference type="EMBL" id="MCI32714.1"/>
    </source>
</evidence>
<evidence type="ECO:0000256" key="1">
    <source>
        <dbReference type="SAM" id="MobiDB-lite"/>
    </source>
</evidence>
<dbReference type="Proteomes" id="UP000265520">
    <property type="component" value="Unassembled WGS sequence"/>
</dbReference>
<dbReference type="EMBL" id="LXQA010198078">
    <property type="protein sequence ID" value="MCI32714.1"/>
    <property type="molecule type" value="Genomic_DNA"/>
</dbReference>
<sequence length="64" mass="7069">MASSSLNRIDDDEDTVNRSLPREHDTVLSPQANDHEQTSVNNAGDPRDGEEASPFTEDEDNITI</sequence>
<dbReference type="AlphaFoldDB" id="A0A392R9K6"/>
<protein>
    <submittedName>
        <fullName evidence="2">Uncharacterized protein</fullName>
    </submittedName>
</protein>
<organism evidence="2 3">
    <name type="scientific">Trifolium medium</name>
    <dbReference type="NCBI Taxonomy" id="97028"/>
    <lineage>
        <taxon>Eukaryota</taxon>
        <taxon>Viridiplantae</taxon>
        <taxon>Streptophyta</taxon>
        <taxon>Embryophyta</taxon>
        <taxon>Tracheophyta</taxon>
        <taxon>Spermatophyta</taxon>
        <taxon>Magnoliopsida</taxon>
        <taxon>eudicotyledons</taxon>
        <taxon>Gunneridae</taxon>
        <taxon>Pentapetalae</taxon>
        <taxon>rosids</taxon>
        <taxon>fabids</taxon>
        <taxon>Fabales</taxon>
        <taxon>Fabaceae</taxon>
        <taxon>Papilionoideae</taxon>
        <taxon>50 kb inversion clade</taxon>
        <taxon>NPAAA clade</taxon>
        <taxon>Hologalegina</taxon>
        <taxon>IRL clade</taxon>
        <taxon>Trifolieae</taxon>
        <taxon>Trifolium</taxon>
    </lineage>
</organism>
<reference evidence="2 3" key="1">
    <citation type="journal article" date="2018" name="Front. Plant Sci.">
        <title>Red Clover (Trifolium pratense) and Zigzag Clover (T. medium) - A Picture of Genomic Similarities and Differences.</title>
        <authorList>
            <person name="Dluhosova J."/>
            <person name="Istvanek J."/>
            <person name="Nedelnik J."/>
            <person name="Repkova J."/>
        </authorList>
    </citation>
    <scope>NUCLEOTIDE SEQUENCE [LARGE SCALE GENOMIC DNA]</scope>
    <source>
        <strain evidence="3">cv. 10/8</strain>
        <tissue evidence="2">Leaf</tissue>
    </source>
</reference>
<feature type="non-terminal residue" evidence="2">
    <location>
        <position position="64"/>
    </location>
</feature>
<feature type="compositionally biased region" description="Polar residues" evidence="1">
    <location>
        <begin position="28"/>
        <end position="42"/>
    </location>
</feature>
<comment type="caution">
    <text evidence="2">The sequence shown here is derived from an EMBL/GenBank/DDBJ whole genome shotgun (WGS) entry which is preliminary data.</text>
</comment>
<accession>A0A392R9K6</accession>
<keyword evidence="3" id="KW-1185">Reference proteome</keyword>
<evidence type="ECO:0000313" key="3">
    <source>
        <dbReference type="Proteomes" id="UP000265520"/>
    </source>
</evidence>
<proteinExistence type="predicted"/>
<feature type="region of interest" description="Disordered" evidence="1">
    <location>
        <begin position="1"/>
        <end position="64"/>
    </location>
</feature>
<name>A0A392R9K6_9FABA</name>